<evidence type="ECO:0000259" key="8">
    <source>
        <dbReference type="Pfam" id="PF09335"/>
    </source>
</evidence>
<comment type="caution">
    <text evidence="9">The sequence shown here is derived from an EMBL/GenBank/DDBJ whole genome shotgun (WGS) entry which is preliminary data.</text>
</comment>
<sequence>MKRKKWTVTLLATLVLLGAGGYLLWRTGFFAAATSLEGIQRYIEAFSPYSQLVFLAVQLASVILAPIPSNITAAGGALLFGMWESFLLTWLAVTAGSMIVFGLSRALGQDFADRFVGQKVSSRYLDIIRRKQDVFLALVFLFPFFPDDLICILAGLTQIRWTRFLGIVLLFRPWGLLVASAVGSSVISIPLWGMALIGIAGAAFFLVGLKYGDQVEEALLRRFRRDQTPPPDAPPDKPAHQAGE</sequence>
<protein>
    <recommendedName>
        <fullName evidence="6">TVP38/TMEM64 family membrane protein</fullName>
    </recommendedName>
</protein>
<dbReference type="GO" id="GO:0005886">
    <property type="term" value="C:plasma membrane"/>
    <property type="evidence" value="ECO:0007669"/>
    <property type="project" value="UniProtKB-SubCell"/>
</dbReference>
<evidence type="ECO:0000313" key="9">
    <source>
        <dbReference type="EMBL" id="HJC41474.1"/>
    </source>
</evidence>
<evidence type="ECO:0000256" key="3">
    <source>
        <dbReference type="ARBA" id="ARBA00022692"/>
    </source>
</evidence>
<keyword evidence="4 6" id="KW-1133">Transmembrane helix</keyword>
<dbReference type="AlphaFoldDB" id="A0A9D2T0W3"/>
<dbReference type="PANTHER" id="PTHR12677">
    <property type="entry name" value="GOLGI APPARATUS MEMBRANE PROTEIN TVP38-RELATED"/>
    <property type="match status" value="1"/>
</dbReference>
<organism evidence="9 10">
    <name type="scientific">Candidatus Intestinimonas pullistercoris</name>
    <dbReference type="NCBI Taxonomy" id="2838623"/>
    <lineage>
        <taxon>Bacteria</taxon>
        <taxon>Bacillati</taxon>
        <taxon>Bacillota</taxon>
        <taxon>Clostridia</taxon>
        <taxon>Eubacteriales</taxon>
        <taxon>Intestinimonas</taxon>
    </lineage>
</organism>
<keyword evidence="2 6" id="KW-1003">Cell membrane</keyword>
<evidence type="ECO:0000256" key="2">
    <source>
        <dbReference type="ARBA" id="ARBA00022475"/>
    </source>
</evidence>
<dbReference type="InterPro" id="IPR032816">
    <property type="entry name" value="VTT_dom"/>
</dbReference>
<dbReference type="InterPro" id="IPR015414">
    <property type="entry name" value="TMEM64"/>
</dbReference>
<dbReference type="EMBL" id="DWWJ01000143">
    <property type="protein sequence ID" value="HJC41474.1"/>
    <property type="molecule type" value="Genomic_DNA"/>
</dbReference>
<keyword evidence="3 6" id="KW-0812">Transmembrane</keyword>
<feature type="region of interest" description="Disordered" evidence="7">
    <location>
        <begin position="224"/>
        <end position="244"/>
    </location>
</feature>
<gene>
    <name evidence="9" type="ORF">H9701_07970</name>
</gene>
<feature type="domain" description="VTT" evidence="8">
    <location>
        <begin position="67"/>
        <end position="183"/>
    </location>
</feature>
<evidence type="ECO:0000256" key="1">
    <source>
        <dbReference type="ARBA" id="ARBA00004651"/>
    </source>
</evidence>
<feature type="transmembrane region" description="Helical" evidence="6">
    <location>
        <begin position="189"/>
        <end position="212"/>
    </location>
</feature>
<dbReference type="Pfam" id="PF09335">
    <property type="entry name" value="VTT_dom"/>
    <property type="match status" value="1"/>
</dbReference>
<feature type="transmembrane region" description="Helical" evidence="6">
    <location>
        <begin position="164"/>
        <end position="183"/>
    </location>
</feature>
<feature type="transmembrane region" description="Helical" evidence="6">
    <location>
        <begin position="87"/>
        <end position="107"/>
    </location>
</feature>
<evidence type="ECO:0000256" key="6">
    <source>
        <dbReference type="RuleBase" id="RU366058"/>
    </source>
</evidence>
<comment type="subcellular location">
    <subcellularLocation>
        <location evidence="1 6">Cell membrane</location>
        <topology evidence="1 6">Multi-pass membrane protein</topology>
    </subcellularLocation>
</comment>
<feature type="compositionally biased region" description="Basic and acidic residues" evidence="7">
    <location>
        <begin position="234"/>
        <end position="244"/>
    </location>
</feature>
<feature type="transmembrane region" description="Helical" evidence="6">
    <location>
        <begin position="55"/>
        <end position="80"/>
    </location>
</feature>
<evidence type="ECO:0000256" key="4">
    <source>
        <dbReference type="ARBA" id="ARBA00022989"/>
    </source>
</evidence>
<proteinExistence type="inferred from homology"/>
<accession>A0A9D2T0W3</accession>
<dbReference type="PANTHER" id="PTHR12677:SF59">
    <property type="entry name" value="GOLGI APPARATUS MEMBRANE PROTEIN TVP38-RELATED"/>
    <property type="match status" value="1"/>
</dbReference>
<keyword evidence="5 6" id="KW-0472">Membrane</keyword>
<evidence type="ECO:0000313" key="10">
    <source>
        <dbReference type="Proteomes" id="UP000823882"/>
    </source>
</evidence>
<comment type="similarity">
    <text evidence="6">Belongs to the TVP38/TMEM64 family.</text>
</comment>
<evidence type="ECO:0000256" key="7">
    <source>
        <dbReference type="SAM" id="MobiDB-lite"/>
    </source>
</evidence>
<feature type="transmembrane region" description="Helical" evidence="6">
    <location>
        <begin position="134"/>
        <end position="157"/>
    </location>
</feature>
<evidence type="ECO:0000256" key="5">
    <source>
        <dbReference type="ARBA" id="ARBA00023136"/>
    </source>
</evidence>
<name>A0A9D2T0W3_9FIRM</name>
<reference evidence="9" key="1">
    <citation type="journal article" date="2021" name="PeerJ">
        <title>Extensive microbial diversity within the chicken gut microbiome revealed by metagenomics and culture.</title>
        <authorList>
            <person name="Gilroy R."/>
            <person name="Ravi A."/>
            <person name="Getino M."/>
            <person name="Pursley I."/>
            <person name="Horton D.L."/>
            <person name="Alikhan N.F."/>
            <person name="Baker D."/>
            <person name="Gharbi K."/>
            <person name="Hall N."/>
            <person name="Watson M."/>
            <person name="Adriaenssens E.M."/>
            <person name="Foster-Nyarko E."/>
            <person name="Jarju S."/>
            <person name="Secka A."/>
            <person name="Antonio M."/>
            <person name="Oren A."/>
            <person name="Chaudhuri R.R."/>
            <person name="La Ragione R."/>
            <person name="Hildebrand F."/>
            <person name="Pallen M.J."/>
        </authorList>
    </citation>
    <scope>NUCLEOTIDE SEQUENCE</scope>
    <source>
        <strain evidence="9">CHK186-1790</strain>
    </source>
</reference>
<reference evidence="9" key="2">
    <citation type="submission" date="2021-04" db="EMBL/GenBank/DDBJ databases">
        <authorList>
            <person name="Gilroy R."/>
        </authorList>
    </citation>
    <scope>NUCLEOTIDE SEQUENCE</scope>
    <source>
        <strain evidence="9">CHK186-1790</strain>
    </source>
</reference>
<dbReference type="Proteomes" id="UP000823882">
    <property type="component" value="Unassembled WGS sequence"/>
</dbReference>